<evidence type="ECO:0000259" key="1">
    <source>
        <dbReference type="Pfam" id="PF12645"/>
    </source>
</evidence>
<keyword evidence="3" id="KW-1185">Reference proteome</keyword>
<name>A0A9X4QLC7_9BACL</name>
<dbReference type="EMBL" id="JAPDHZ010000002">
    <property type="protein sequence ID" value="MDG0790624.1"/>
    <property type="molecule type" value="Genomic_DNA"/>
</dbReference>
<evidence type="ECO:0000313" key="3">
    <source>
        <dbReference type="Proteomes" id="UP001153387"/>
    </source>
</evidence>
<accession>A0A9X4QLC7</accession>
<dbReference type="Proteomes" id="UP001153387">
    <property type="component" value="Unassembled WGS sequence"/>
</dbReference>
<sequence length="100" mass="11012">MQTASGRGAPPSNEQLRQLVQAAGDGDQAAKLRIIDFFEKEIDDLSRFMRMPRDEAKQALRLELLELIRLKAEEMAAGGRLTAGVRCAEPQTAYAAANHD</sequence>
<feature type="domain" description="Helix-turn-helix conjugative transposon-like" evidence="1">
    <location>
        <begin position="18"/>
        <end position="68"/>
    </location>
</feature>
<organism evidence="2 3">
    <name type="scientific">Cohnella ginsengisoli</name>
    <dbReference type="NCBI Taxonomy" id="425004"/>
    <lineage>
        <taxon>Bacteria</taxon>
        <taxon>Bacillati</taxon>
        <taxon>Bacillota</taxon>
        <taxon>Bacilli</taxon>
        <taxon>Bacillales</taxon>
        <taxon>Paenibacillaceae</taxon>
        <taxon>Cohnella</taxon>
    </lineage>
</organism>
<comment type="caution">
    <text evidence="2">The sequence shown here is derived from an EMBL/GenBank/DDBJ whole genome shotgun (WGS) entry which is preliminary data.</text>
</comment>
<protein>
    <submittedName>
        <fullName evidence="2">Helix-turn-helix domain-containing protein</fullName>
    </submittedName>
</protein>
<dbReference type="RefSeq" id="WP_277564439.1">
    <property type="nucleotide sequence ID" value="NZ_JAPDHZ010000002.1"/>
</dbReference>
<gene>
    <name evidence="2" type="ORF">OMP38_06965</name>
</gene>
<dbReference type="Pfam" id="PF12645">
    <property type="entry name" value="HTH_16"/>
    <property type="match status" value="1"/>
</dbReference>
<reference evidence="2 3" key="1">
    <citation type="submission" date="2022-10" db="EMBL/GenBank/DDBJ databases">
        <title>Comparative genomic analysis of Cohnella hashimotonis sp. nov., isolated from the International Space Station.</title>
        <authorList>
            <person name="Simpson A."/>
            <person name="Venkateswaran K."/>
        </authorList>
    </citation>
    <scope>NUCLEOTIDE SEQUENCE [LARGE SCALE GENOMIC DNA]</scope>
    <source>
        <strain evidence="2 3">DSM 18997</strain>
    </source>
</reference>
<dbReference type="InterPro" id="IPR024760">
    <property type="entry name" value="HTH_dom_conjug_TS-like"/>
</dbReference>
<proteinExistence type="predicted"/>
<dbReference type="AlphaFoldDB" id="A0A9X4QLC7"/>
<evidence type="ECO:0000313" key="2">
    <source>
        <dbReference type="EMBL" id="MDG0790624.1"/>
    </source>
</evidence>